<dbReference type="EMBL" id="NIOJ01000001">
    <property type="protein sequence ID" value="PNU01505.1"/>
    <property type="molecule type" value="Genomic_DNA"/>
</dbReference>
<organism evidence="1 2">
    <name type="scientific">Clostridium thermosuccinogenes</name>
    <dbReference type="NCBI Taxonomy" id="84032"/>
    <lineage>
        <taxon>Bacteria</taxon>
        <taxon>Bacillati</taxon>
        <taxon>Bacillota</taxon>
        <taxon>Clostridia</taxon>
        <taxon>Eubacteriales</taxon>
        <taxon>Clostridiaceae</taxon>
        <taxon>Clostridium</taxon>
    </lineage>
</organism>
<proteinExistence type="predicted"/>
<evidence type="ECO:0000313" key="2">
    <source>
        <dbReference type="Proteomes" id="UP000236151"/>
    </source>
</evidence>
<protein>
    <submittedName>
        <fullName evidence="1">Uncharacterized protein</fullName>
    </submittedName>
</protein>
<name>A0A2K2FRU0_9CLOT</name>
<accession>A0A2K2FRU0</accession>
<dbReference type="Proteomes" id="UP000236151">
    <property type="component" value="Unassembled WGS sequence"/>
</dbReference>
<sequence length="74" mass="8448">MIYPYNTEISTRTHVMSNQISSFKAYSSLPHIFPIYASERVYAFPIPLSSTHTGYNASKTEHGLYLGRLTFSRV</sequence>
<evidence type="ECO:0000313" key="1">
    <source>
        <dbReference type="EMBL" id="PNU01505.1"/>
    </source>
</evidence>
<dbReference type="AlphaFoldDB" id="A0A2K2FRU0"/>
<gene>
    <name evidence="1" type="ORF">CDQ84_00405</name>
</gene>
<comment type="caution">
    <text evidence="1">The sequence shown here is derived from an EMBL/GenBank/DDBJ whole genome shotgun (WGS) entry which is preliminary data.</text>
</comment>
<keyword evidence="2" id="KW-1185">Reference proteome</keyword>
<reference evidence="1 2" key="1">
    <citation type="submission" date="2017-06" db="EMBL/GenBank/DDBJ databases">
        <title>Investigating the central metabolism of Clostridium thermosuccinogenes.</title>
        <authorList>
            <person name="Koendjbiharie J.G."/>
            <person name="van Kranenburg R."/>
        </authorList>
    </citation>
    <scope>NUCLEOTIDE SEQUENCE [LARGE SCALE GENOMIC DNA]</scope>
    <source>
        <strain evidence="1 2">DSM 5806</strain>
    </source>
</reference>